<dbReference type="EC" id="3.1.1.-" evidence="3"/>
<dbReference type="PANTHER" id="PTHR11559">
    <property type="entry name" value="CARBOXYLESTERASE"/>
    <property type="match status" value="1"/>
</dbReference>
<dbReference type="InterPro" id="IPR029058">
    <property type="entry name" value="AB_hydrolase_fold"/>
</dbReference>
<dbReference type="InterPro" id="IPR019826">
    <property type="entry name" value="Carboxylesterase_B_AS"/>
</dbReference>
<dbReference type="GO" id="GO:0016787">
    <property type="term" value="F:hydrolase activity"/>
    <property type="evidence" value="ECO:0007669"/>
    <property type="project" value="UniProtKB-KW"/>
</dbReference>
<organism evidence="5 6">
    <name type="scientific">Linnemannia exigua</name>
    <dbReference type="NCBI Taxonomy" id="604196"/>
    <lineage>
        <taxon>Eukaryota</taxon>
        <taxon>Fungi</taxon>
        <taxon>Fungi incertae sedis</taxon>
        <taxon>Mucoromycota</taxon>
        <taxon>Mortierellomycotina</taxon>
        <taxon>Mortierellomycetes</taxon>
        <taxon>Mortierellales</taxon>
        <taxon>Mortierellaceae</taxon>
        <taxon>Linnemannia</taxon>
    </lineage>
</organism>
<evidence type="ECO:0000313" key="6">
    <source>
        <dbReference type="Proteomes" id="UP001194580"/>
    </source>
</evidence>
<dbReference type="InterPro" id="IPR050309">
    <property type="entry name" value="Type-B_Carboxylest/Lipase"/>
</dbReference>
<feature type="non-terminal residue" evidence="5">
    <location>
        <position position="1"/>
    </location>
</feature>
<evidence type="ECO:0000313" key="5">
    <source>
        <dbReference type="EMBL" id="KAG0258386.1"/>
    </source>
</evidence>
<dbReference type="PROSITE" id="PS00122">
    <property type="entry name" value="CARBOXYLESTERASE_B_1"/>
    <property type="match status" value="1"/>
</dbReference>
<dbReference type="SUPFAM" id="SSF53474">
    <property type="entry name" value="alpha/beta-Hydrolases"/>
    <property type="match status" value="1"/>
</dbReference>
<gene>
    <name evidence="5" type="ORF">BGZ95_004988</name>
</gene>
<accession>A0AAD4D2S8</accession>
<dbReference type="AlphaFoldDB" id="A0AAD4D2S8"/>
<comment type="similarity">
    <text evidence="1 3">Belongs to the type-B carboxylesterase/lipase family.</text>
</comment>
<proteinExistence type="inferred from homology"/>
<dbReference type="EMBL" id="JAAAIL010002307">
    <property type="protein sequence ID" value="KAG0258386.1"/>
    <property type="molecule type" value="Genomic_DNA"/>
</dbReference>
<dbReference type="Pfam" id="PF00135">
    <property type="entry name" value="COesterase"/>
    <property type="match status" value="1"/>
</dbReference>
<dbReference type="Gene3D" id="3.40.50.1820">
    <property type="entry name" value="alpha/beta hydrolase"/>
    <property type="match status" value="2"/>
</dbReference>
<protein>
    <recommendedName>
        <fullName evidence="3">Carboxylic ester hydrolase</fullName>
        <ecNumber evidence="3">3.1.1.-</ecNumber>
    </recommendedName>
</protein>
<sequence>MTPVAANEVKRDERYWVSNGSNGSNRSKCIAFDGKSGRTLQFSCSIKLPSLCTNSLPRTQVGTDTDKSKQINVKTPKAGIPYAEPPINNLRFQAPQRLDPRKDNDGNGNNKINDATQYGNACTQLSLGFNLTKEQWDFFLGGSQQSEDYYRLSVFGLFENTPSIPRSKAPGNLATRDQIAALRWVRDNIVAFGGDPSQVTIFGQSSGGWSMRGLLSAPSAFGLYKNVISQSDPIGIPLSNPKFSGAISDLTMQNLGCSSSNLTCAQIKTANEISAAQTKALDVLLHRPENSWVQTSAIFRPSVDKSLIHADFAELVRTGKYNKRANILWGSTRDEAGVYVPLIFPDVIPLAEEDAELAKRIPNSRTRGLVRSPYYKPNTSDPDT</sequence>
<comment type="caution">
    <text evidence="5">The sequence shown here is derived from an EMBL/GenBank/DDBJ whole genome shotgun (WGS) entry which is preliminary data.</text>
</comment>
<reference evidence="5" key="1">
    <citation type="journal article" date="2020" name="Fungal Divers.">
        <title>Resolving the Mortierellaceae phylogeny through synthesis of multi-gene phylogenetics and phylogenomics.</title>
        <authorList>
            <person name="Vandepol N."/>
            <person name="Liber J."/>
            <person name="Desiro A."/>
            <person name="Na H."/>
            <person name="Kennedy M."/>
            <person name="Barry K."/>
            <person name="Grigoriev I.V."/>
            <person name="Miller A.N."/>
            <person name="O'Donnell K."/>
            <person name="Stajich J.E."/>
            <person name="Bonito G."/>
        </authorList>
    </citation>
    <scope>NUCLEOTIDE SEQUENCE</scope>
    <source>
        <strain evidence="5">NRRL 28262</strain>
    </source>
</reference>
<evidence type="ECO:0000256" key="1">
    <source>
        <dbReference type="ARBA" id="ARBA00005964"/>
    </source>
</evidence>
<name>A0AAD4D2S8_9FUNG</name>
<keyword evidence="2 3" id="KW-0378">Hydrolase</keyword>
<dbReference type="Proteomes" id="UP001194580">
    <property type="component" value="Unassembled WGS sequence"/>
</dbReference>
<evidence type="ECO:0000256" key="2">
    <source>
        <dbReference type="ARBA" id="ARBA00022801"/>
    </source>
</evidence>
<evidence type="ECO:0000256" key="3">
    <source>
        <dbReference type="RuleBase" id="RU361235"/>
    </source>
</evidence>
<dbReference type="InterPro" id="IPR002018">
    <property type="entry name" value="CarbesteraseB"/>
</dbReference>
<keyword evidence="6" id="KW-1185">Reference proteome</keyword>
<feature type="domain" description="Carboxylesterase type B" evidence="4">
    <location>
        <begin position="150"/>
        <end position="358"/>
    </location>
</feature>
<evidence type="ECO:0000259" key="4">
    <source>
        <dbReference type="Pfam" id="PF00135"/>
    </source>
</evidence>